<keyword evidence="3" id="KW-1185">Reference proteome</keyword>
<evidence type="ECO:0000313" key="2">
    <source>
        <dbReference type="EMBL" id="GIX82348.1"/>
    </source>
</evidence>
<sequence length="95" mass="10625">MGRYMPVKRPPPVGSLSSGWGGGHRQSALPAITCRARFPCHAKTRESRSAKGVFLTAGFLYFKVKKSIHCHDRFMCKGDRVLAICHKICEDIYSN</sequence>
<dbReference type="AlphaFoldDB" id="A0AAV4NCH1"/>
<gene>
    <name evidence="2" type="ORF">CDAR_77891</name>
</gene>
<evidence type="ECO:0000256" key="1">
    <source>
        <dbReference type="SAM" id="MobiDB-lite"/>
    </source>
</evidence>
<reference evidence="2 3" key="1">
    <citation type="submission" date="2021-06" db="EMBL/GenBank/DDBJ databases">
        <title>Caerostris darwini draft genome.</title>
        <authorList>
            <person name="Kono N."/>
            <person name="Arakawa K."/>
        </authorList>
    </citation>
    <scope>NUCLEOTIDE SEQUENCE [LARGE SCALE GENOMIC DNA]</scope>
</reference>
<dbReference type="EMBL" id="BPLQ01001507">
    <property type="protein sequence ID" value="GIX82348.1"/>
    <property type="molecule type" value="Genomic_DNA"/>
</dbReference>
<comment type="caution">
    <text evidence="2">The sequence shown here is derived from an EMBL/GenBank/DDBJ whole genome shotgun (WGS) entry which is preliminary data.</text>
</comment>
<organism evidence="2 3">
    <name type="scientific">Caerostris darwini</name>
    <dbReference type="NCBI Taxonomy" id="1538125"/>
    <lineage>
        <taxon>Eukaryota</taxon>
        <taxon>Metazoa</taxon>
        <taxon>Ecdysozoa</taxon>
        <taxon>Arthropoda</taxon>
        <taxon>Chelicerata</taxon>
        <taxon>Arachnida</taxon>
        <taxon>Araneae</taxon>
        <taxon>Araneomorphae</taxon>
        <taxon>Entelegynae</taxon>
        <taxon>Araneoidea</taxon>
        <taxon>Araneidae</taxon>
        <taxon>Caerostris</taxon>
    </lineage>
</organism>
<name>A0AAV4NCH1_9ARAC</name>
<feature type="region of interest" description="Disordered" evidence="1">
    <location>
        <begin position="1"/>
        <end position="23"/>
    </location>
</feature>
<proteinExistence type="predicted"/>
<dbReference type="Proteomes" id="UP001054837">
    <property type="component" value="Unassembled WGS sequence"/>
</dbReference>
<accession>A0AAV4NCH1</accession>
<protein>
    <submittedName>
        <fullName evidence="2">Uncharacterized protein</fullName>
    </submittedName>
</protein>
<evidence type="ECO:0000313" key="3">
    <source>
        <dbReference type="Proteomes" id="UP001054837"/>
    </source>
</evidence>